<evidence type="ECO:0000259" key="2">
    <source>
        <dbReference type="Pfam" id="PF03413"/>
    </source>
</evidence>
<feature type="chain" id="PRO_5039069586" description="PepSY domain-containing protein" evidence="1">
    <location>
        <begin position="26"/>
        <end position="200"/>
    </location>
</feature>
<proteinExistence type="predicted"/>
<dbReference type="Proteomes" id="UP000030001">
    <property type="component" value="Unassembled WGS sequence"/>
</dbReference>
<gene>
    <name evidence="3" type="ORF">LX03_04880</name>
</gene>
<dbReference type="AlphaFoldDB" id="A0A099Y9Q6"/>
<evidence type="ECO:0000313" key="3">
    <source>
        <dbReference type="EMBL" id="KGL66979.1"/>
    </source>
</evidence>
<keyword evidence="1" id="KW-0732">Signal</keyword>
<feature type="domain" description="PepSY" evidence="2">
    <location>
        <begin position="139"/>
        <end position="197"/>
    </location>
</feature>
<dbReference type="Gene3D" id="3.10.450.40">
    <property type="match status" value="2"/>
</dbReference>
<dbReference type="EMBL" id="JROC01000030">
    <property type="protein sequence ID" value="KGL66979.1"/>
    <property type="molecule type" value="Genomic_DNA"/>
</dbReference>
<dbReference type="InterPro" id="IPR025711">
    <property type="entry name" value="PepSY"/>
</dbReference>
<protein>
    <recommendedName>
        <fullName evidence="2">PepSY domain-containing protein</fullName>
    </recommendedName>
</protein>
<evidence type="ECO:0000256" key="1">
    <source>
        <dbReference type="SAM" id="SignalP"/>
    </source>
</evidence>
<evidence type="ECO:0000313" key="4">
    <source>
        <dbReference type="Proteomes" id="UP000030001"/>
    </source>
</evidence>
<sequence>MTTHKLMRLAVAVLLAVTVSGGTLATTSELSPTVQAAAQTIKLNEKQAVAKFKQKYTKAKISEISLEKHLNRYQYEISGFDSQKEYSAKIDAQTGKLSAAKQKEYSAKIDAQTGKLSAAKSEKLDADDHETAIKLNQVISRQKANQLAEKAAKSGQGREWTLETDDGQTIWQVDVVDGHQKTEVKINAINQKVISVETDD</sequence>
<comment type="caution">
    <text evidence="3">The sequence shown here is derived from an EMBL/GenBank/DDBJ whole genome shotgun (WGS) entry which is preliminary data.</text>
</comment>
<name>A0A099Y9Q6_LIMMU</name>
<organism evidence="3 4">
    <name type="scientific">Limosilactobacillus mucosae</name>
    <name type="common">Lactobacillus mucosae</name>
    <dbReference type="NCBI Taxonomy" id="97478"/>
    <lineage>
        <taxon>Bacteria</taxon>
        <taxon>Bacillati</taxon>
        <taxon>Bacillota</taxon>
        <taxon>Bacilli</taxon>
        <taxon>Lactobacillales</taxon>
        <taxon>Lactobacillaceae</taxon>
        <taxon>Limosilactobacillus</taxon>
    </lineage>
</organism>
<dbReference type="Pfam" id="PF03413">
    <property type="entry name" value="PepSY"/>
    <property type="match status" value="2"/>
</dbReference>
<accession>A0A099Y9Q6</accession>
<feature type="domain" description="PepSY" evidence="2">
    <location>
        <begin position="42"/>
        <end position="97"/>
    </location>
</feature>
<reference evidence="3 4" key="1">
    <citation type="submission" date="2014-09" db="EMBL/GenBank/DDBJ databases">
        <title>Lactobacillus mucosae CRL573 Genome Sequencing.</title>
        <authorList>
            <person name="Bleckwedel J."/>
            <person name="Teran L.C."/>
            <person name="Bonacina J."/>
            <person name="Saavedra L."/>
            <person name="Mozzi F.B."/>
            <person name="Raya R.R."/>
        </authorList>
    </citation>
    <scope>NUCLEOTIDE SEQUENCE [LARGE SCALE GENOMIC DNA]</scope>
    <source>
        <strain evidence="3 4">CRL573</strain>
    </source>
</reference>
<feature type="signal peptide" evidence="1">
    <location>
        <begin position="1"/>
        <end position="25"/>
    </location>
</feature>